<organism evidence="1 2">
    <name type="scientific">Vreelandella gomseomensis</name>
    <dbReference type="NCBI Taxonomy" id="370766"/>
    <lineage>
        <taxon>Bacteria</taxon>
        <taxon>Pseudomonadati</taxon>
        <taxon>Pseudomonadota</taxon>
        <taxon>Gammaproteobacteria</taxon>
        <taxon>Oceanospirillales</taxon>
        <taxon>Halomonadaceae</taxon>
        <taxon>Vreelandella</taxon>
    </lineage>
</organism>
<dbReference type="EMBL" id="JARWAI010000002">
    <property type="protein sequence ID" value="MDR5873754.1"/>
    <property type="molecule type" value="Genomic_DNA"/>
</dbReference>
<proteinExistence type="predicted"/>
<keyword evidence="2" id="KW-1185">Reference proteome</keyword>
<dbReference type="RefSeq" id="WP_309766757.1">
    <property type="nucleotide sequence ID" value="NZ_JARWAI010000002.1"/>
</dbReference>
<protein>
    <submittedName>
        <fullName evidence="1">Uncharacterized protein</fullName>
    </submittedName>
</protein>
<sequence>MVNLTAFNMLGQTQRITHIDQTEGFFRFPDFQQQLTGAAGDTVDVQRSAPRGVESMGQDVTIELLDGRPLLFISKPIVLISL</sequence>
<accession>A0ABU1G9J8</accession>
<comment type="caution">
    <text evidence="1">The sequence shown here is derived from an EMBL/GenBank/DDBJ whole genome shotgun (WGS) entry which is preliminary data.</text>
</comment>
<evidence type="ECO:0000313" key="1">
    <source>
        <dbReference type="EMBL" id="MDR5873754.1"/>
    </source>
</evidence>
<dbReference type="Proteomes" id="UP001269267">
    <property type="component" value="Unassembled WGS sequence"/>
</dbReference>
<gene>
    <name evidence="1" type="ORF">QC815_02360</name>
</gene>
<reference evidence="1 2" key="1">
    <citation type="submission" date="2023-04" db="EMBL/GenBank/DDBJ databases">
        <title>A long-awaited taxogenomic arrangement of the family Halomonadaceae.</title>
        <authorList>
            <person name="De La Haba R."/>
            <person name="Chuvochina M."/>
            <person name="Wittouck S."/>
            <person name="Arahal D.R."/>
            <person name="Sanchez-Porro C."/>
            <person name="Hugenholtz P."/>
            <person name="Ventosa A."/>
        </authorList>
    </citation>
    <scope>NUCLEOTIDE SEQUENCE [LARGE SCALE GENOMIC DNA]</scope>
    <source>
        <strain evidence="1 2">DSM 18042</strain>
    </source>
</reference>
<evidence type="ECO:0000313" key="2">
    <source>
        <dbReference type="Proteomes" id="UP001269267"/>
    </source>
</evidence>
<name>A0ABU1G9J8_9GAMM</name>